<evidence type="ECO:0000256" key="6">
    <source>
        <dbReference type="ARBA" id="ARBA00023136"/>
    </source>
</evidence>
<dbReference type="GO" id="GO:0032977">
    <property type="term" value="F:membrane insertase activity"/>
    <property type="evidence" value="ECO:0007669"/>
    <property type="project" value="InterPro"/>
</dbReference>
<organism evidence="15 16">
    <name type="scientific">Agromyces seonyuensis</name>
    <dbReference type="NCBI Taxonomy" id="2662446"/>
    <lineage>
        <taxon>Bacteria</taxon>
        <taxon>Bacillati</taxon>
        <taxon>Actinomycetota</taxon>
        <taxon>Actinomycetes</taxon>
        <taxon>Micrococcales</taxon>
        <taxon>Microbacteriaceae</taxon>
        <taxon>Agromyces</taxon>
    </lineage>
</organism>
<dbReference type="Pfam" id="PF02096">
    <property type="entry name" value="60KD_IMP"/>
    <property type="match status" value="1"/>
</dbReference>
<reference evidence="15 16" key="1">
    <citation type="submission" date="2019-12" db="EMBL/GenBank/DDBJ databases">
        <authorList>
            <person name="Kim Y.S."/>
        </authorList>
    </citation>
    <scope>NUCLEOTIDE SEQUENCE [LARGE SCALE GENOMIC DNA]</scope>
    <source>
        <strain evidence="15 16">MMS17-SY077</strain>
    </source>
</reference>
<feature type="transmembrane region" description="Helical" evidence="13">
    <location>
        <begin position="12"/>
        <end position="31"/>
    </location>
</feature>
<evidence type="ECO:0000256" key="2">
    <source>
        <dbReference type="ARBA" id="ARBA00010527"/>
    </source>
</evidence>
<comment type="similarity">
    <text evidence="2">Belongs to the OXA1/ALB3/YidC family. Type 1 subfamily.</text>
</comment>
<evidence type="ECO:0000256" key="5">
    <source>
        <dbReference type="ARBA" id="ARBA00022989"/>
    </source>
</evidence>
<evidence type="ECO:0000256" key="7">
    <source>
        <dbReference type="ARBA" id="ARBA00025034"/>
    </source>
</evidence>
<dbReference type="Proteomes" id="UP000438182">
    <property type="component" value="Unassembled WGS sequence"/>
</dbReference>
<dbReference type="PANTHER" id="PTHR12428">
    <property type="entry name" value="OXA1"/>
    <property type="match status" value="1"/>
</dbReference>
<feature type="transmembrane region" description="Helical" evidence="13">
    <location>
        <begin position="215"/>
        <end position="240"/>
    </location>
</feature>
<feature type="transmembrane region" description="Helical" evidence="13">
    <location>
        <begin position="108"/>
        <end position="128"/>
    </location>
</feature>
<keyword evidence="4 12" id="KW-0812">Transmembrane</keyword>
<proteinExistence type="inferred from homology"/>
<sequence>MDYTAFPPITALLHLIGGAIDGLAALVAPLAGPSAAAVAVILLTLCVRTALIPAALAQARGEQARARLAPAVAEIQRRWKGKPERLQRELADLYAAERTSPLAGCLPMLVQAPIVALVYTLFGHTMIAGEPNELLAHELGGISLGDSFAGLAAAGALEPSVFVVYGVIVALLVAAGEATRRVFRPVAPAAPTAGTPGAPGAPSARLLGMLGFLQFATAVVALFVPLAAALYLTTTVLWTFGQRLVLRRLVPPPATAVERGPEIAPA</sequence>
<keyword evidence="16" id="KW-1185">Reference proteome</keyword>
<comment type="function">
    <text evidence="7">Required for the insertion and/or proper folding and/or complex formation of integral membrane proteins into the membrane. Involved in integration of membrane proteins that insert both dependently and independently of the Sec translocase complex, as well as at least some lipoproteins. Aids folding of multispanning membrane proteins.</text>
</comment>
<evidence type="ECO:0000256" key="11">
    <source>
        <dbReference type="ARBA" id="ARBA00033342"/>
    </source>
</evidence>
<name>A0A6I4P0Y5_9MICO</name>
<dbReference type="InterPro" id="IPR028055">
    <property type="entry name" value="YidC/Oxa/ALB_C"/>
</dbReference>
<evidence type="ECO:0000256" key="3">
    <source>
        <dbReference type="ARBA" id="ARBA00015325"/>
    </source>
</evidence>
<feature type="transmembrane region" description="Helical" evidence="13">
    <location>
        <begin position="148"/>
        <end position="174"/>
    </location>
</feature>
<dbReference type="PANTHER" id="PTHR12428:SF65">
    <property type="entry name" value="CYTOCHROME C OXIDASE ASSEMBLY PROTEIN COX18, MITOCHONDRIAL"/>
    <property type="match status" value="1"/>
</dbReference>
<dbReference type="NCBIfam" id="TIGR03592">
    <property type="entry name" value="yidC_oxa1_cterm"/>
    <property type="match status" value="1"/>
</dbReference>
<dbReference type="InterPro" id="IPR001708">
    <property type="entry name" value="YidC/ALB3/OXA1/COX18"/>
</dbReference>
<feature type="transmembrane region" description="Helical" evidence="13">
    <location>
        <begin position="37"/>
        <end position="57"/>
    </location>
</feature>
<evidence type="ECO:0000259" key="14">
    <source>
        <dbReference type="Pfam" id="PF02096"/>
    </source>
</evidence>
<comment type="subunit">
    <text evidence="8">Interacts with the Sec translocase complex via SecD. Specifically interacts with transmembrane segments of nascent integral membrane proteins during membrane integration.</text>
</comment>
<evidence type="ECO:0000256" key="9">
    <source>
        <dbReference type="ARBA" id="ARBA00031538"/>
    </source>
</evidence>
<dbReference type="RefSeq" id="WP_160426846.1">
    <property type="nucleotide sequence ID" value="NZ_WSTA01000111.1"/>
</dbReference>
<evidence type="ECO:0000256" key="4">
    <source>
        <dbReference type="ARBA" id="ARBA00022692"/>
    </source>
</evidence>
<evidence type="ECO:0000256" key="10">
    <source>
        <dbReference type="ARBA" id="ARBA00033245"/>
    </source>
</evidence>
<gene>
    <name evidence="15" type="primary">yidC</name>
    <name evidence="15" type="ORF">GB864_16825</name>
</gene>
<comment type="caution">
    <text evidence="15">The sequence shown here is derived from an EMBL/GenBank/DDBJ whole genome shotgun (WGS) entry which is preliminary data.</text>
</comment>
<keyword evidence="5 13" id="KW-1133">Transmembrane helix</keyword>
<evidence type="ECO:0000256" key="8">
    <source>
        <dbReference type="ARBA" id="ARBA00026028"/>
    </source>
</evidence>
<protein>
    <recommendedName>
        <fullName evidence="3">Membrane protein insertase YidC</fullName>
    </recommendedName>
    <alternativeName>
        <fullName evidence="11">Foldase YidC</fullName>
    </alternativeName>
    <alternativeName>
        <fullName evidence="10">Membrane integrase YidC</fullName>
    </alternativeName>
    <alternativeName>
        <fullName evidence="9">Membrane protein YidC</fullName>
    </alternativeName>
</protein>
<dbReference type="GO" id="GO:0005886">
    <property type="term" value="C:plasma membrane"/>
    <property type="evidence" value="ECO:0007669"/>
    <property type="project" value="TreeGrafter"/>
</dbReference>
<comment type="subcellular location">
    <subcellularLocation>
        <location evidence="1 12">Membrane</location>
        <topology evidence="1 12">Multi-pass membrane protein</topology>
    </subcellularLocation>
</comment>
<dbReference type="EMBL" id="WSTA01000111">
    <property type="protein sequence ID" value="MWC00207.1"/>
    <property type="molecule type" value="Genomic_DNA"/>
</dbReference>
<feature type="domain" description="Membrane insertase YidC/Oxa/ALB C-terminal" evidence="14">
    <location>
        <begin position="37"/>
        <end position="247"/>
    </location>
</feature>
<evidence type="ECO:0000256" key="13">
    <source>
        <dbReference type="SAM" id="Phobius"/>
    </source>
</evidence>
<evidence type="ECO:0000256" key="1">
    <source>
        <dbReference type="ARBA" id="ARBA00004141"/>
    </source>
</evidence>
<keyword evidence="6 13" id="KW-0472">Membrane</keyword>
<dbReference type="AlphaFoldDB" id="A0A6I4P0Y5"/>
<dbReference type="GO" id="GO:0051205">
    <property type="term" value="P:protein insertion into membrane"/>
    <property type="evidence" value="ECO:0007669"/>
    <property type="project" value="TreeGrafter"/>
</dbReference>
<evidence type="ECO:0000256" key="12">
    <source>
        <dbReference type="RuleBase" id="RU003945"/>
    </source>
</evidence>
<evidence type="ECO:0000313" key="15">
    <source>
        <dbReference type="EMBL" id="MWC00207.1"/>
    </source>
</evidence>
<evidence type="ECO:0000313" key="16">
    <source>
        <dbReference type="Proteomes" id="UP000438182"/>
    </source>
</evidence>
<accession>A0A6I4P0Y5</accession>